<feature type="domain" description="Glycosyltransferase subfamily 4-like N-terminal" evidence="2">
    <location>
        <begin position="38"/>
        <end position="204"/>
    </location>
</feature>
<proteinExistence type="predicted"/>
<dbReference type="SUPFAM" id="SSF53756">
    <property type="entry name" value="UDP-Glycosyltransferase/glycogen phosphorylase"/>
    <property type="match status" value="1"/>
</dbReference>
<gene>
    <name evidence="3" type="ORF">CS062_20685</name>
</gene>
<dbReference type="Gene3D" id="3.40.50.2000">
    <property type="entry name" value="Glycogen Phosphorylase B"/>
    <property type="match status" value="2"/>
</dbReference>
<dbReference type="InterPro" id="IPR001296">
    <property type="entry name" value="Glyco_trans_1"/>
</dbReference>
<dbReference type="PANTHER" id="PTHR45947:SF3">
    <property type="entry name" value="SULFOQUINOVOSYL TRANSFERASE SQD2"/>
    <property type="match status" value="1"/>
</dbReference>
<evidence type="ECO:0000259" key="2">
    <source>
        <dbReference type="Pfam" id="PF13439"/>
    </source>
</evidence>
<evidence type="ECO:0000313" key="4">
    <source>
        <dbReference type="Proteomes" id="UP000231501"/>
    </source>
</evidence>
<evidence type="ECO:0000259" key="1">
    <source>
        <dbReference type="Pfam" id="PF00534"/>
    </source>
</evidence>
<comment type="caution">
    <text evidence="3">The sequence shown here is derived from an EMBL/GenBank/DDBJ whole genome shotgun (WGS) entry which is preliminary data.</text>
</comment>
<dbReference type="Pfam" id="PF13439">
    <property type="entry name" value="Glyco_transf_4"/>
    <property type="match status" value="1"/>
</dbReference>
<dbReference type="EMBL" id="PEOG01000072">
    <property type="protein sequence ID" value="PIM51282.1"/>
    <property type="molecule type" value="Genomic_DNA"/>
</dbReference>
<dbReference type="CDD" id="cd03801">
    <property type="entry name" value="GT4_PimA-like"/>
    <property type="match status" value="1"/>
</dbReference>
<protein>
    <recommendedName>
        <fullName evidence="5">Glycosyltransferase family 1 protein</fullName>
    </recommendedName>
</protein>
<dbReference type="AlphaFoldDB" id="A0A2G9C4J7"/>
<evidence type="ECO:0008006" key="5">
    <source>
        <dbReference type="Google" id="ProtNLM"/>
    </source>
</evidence>
<dbReference type="PANTHER" id="PTHR45947">
    <property type="entry name" value="SULFOQUINOVOSYL TRANSFERASE SQD2"/>
    <property type="match status" value="1"/>
</dbReference>
<organism evidence="3 4">
    <name type="scientific">Roseateles chitinivorans</name>
    <dbReference type="NCBI Taxonomy" id="2917965"/>
    <lineage>
        <taxon>Bacteria</taxon>
        <taxon>Pseudomonadati</taxon>
        <taxon>Pseudomonadota</taxon>
        <taxon>Betaproteobacteria</taxon>
        <taxon>Burkholderiales</taxon>
        <taxon>Sphaerotilaceae</taxon>
        <taxon>Roseateles</taxon>
    </lineage>
</organism>
<reference evidence="3 4" key="1">
    <citation type="submission" date="2017-11" db="EMBL/GenBank/DDBJ databases">
        <title>Draft genome sequence of Mitsuaria sp. HWN-4.</title>
        <authorList>
            <person name="Gundlapally S.R."/>
        </authorList>
    </citation>
    <scope>NUCLEOTIDE SEQUENCE [LARGE SCALE GENOMIC DNA]</scope>
    <source>
        <strain evidence="3 4">HWN-4</strain>
    </source>
</reference>
<name>A0A2G9C4J7_9BURK</name>
<dbReference type="InterPro" id="IPR050194">
    <property type="entry name" value="Glycosyltransferase_grp1"/>
</dbReference>
<dbReference type="GO" id="GO:0016757">
    <property type="term" value="F:glycosyltransferase activity"/>
    <property type="evidence" value="ECO:0007669"/>
    <property type="project" value="InterPro"/>
</dbReference>
<dbReference type="OrthoDB" id="433681at2"/>
<dbReference type="Pfam" id="PF00534">
    <property type="entry name" value="Glycos_transf_1"/>
    <property type="match status" value="1"/>
</dbReference>
<keyword evidence="4" id="KW-1185">Reference proteome</keyword>
<accession>A0A2G9C4J7</accession>
<sequence>MTSPVPATADPITESQATASAADGAILMVCFTFPPEFGGAIVQALRLGAELQTRGCEVAFLADNGDGADADLRHESFDLYRRRTFTAARSNLRKLIWTLRIVLFALAHPKFRVFHFHSVQGPELLAMPVLKWLGRKTIVKLTLAESDDPATLTRRRLMGKLYRACLGSVHRYIAISPSLKRMACSVGVAPERVLLVANGVETARYYLPMPDEIARARAALDIPDGVPVMATIGAVEHRKGYDLLIAAFETIRRERPDAVLLIIGPGNEDTNPFYLQLQQFMAERGIGGVRFLGRREDIHEILRAVDLFAFCSRQEGFGTAIVEAMCAGLAVAVMDIPEITGWIVGERPDAVNTPSRDPQEFARLCLQLLAQRTPASSAALAESAARDFGMTAIGNTYEALYAELRRH</sequence>
<feature type="domain" description="Glycosyl transferase family 1" evidence="1">
    <location>
        <begin position="215"/>
        <end position="382"/>
    </location>
</feature>
<dbReference type="InterPro" id="IPR028098">
    <property type="entry name" value="Glyco_trans_4-like_N"/>
</dbReference>
<dbReference type="RefSeq" id="WP_099863462.1">
    <property type="nucleotide sequence ID" value="NZ_PEOG01000072.1"/>
</dbReference>
<dbReference type="Proteomes" id="UP000231501">
    <property type="component" value="Unassembled WGS sequence"/>
</dbReference>
<evidence type="ECO:0000313" key="3">
    <source>
        <dbReference type="EMBL" id="PIM51282.1"/>
    </source>
</evidence>